<protein>
    <submittedName>
        <fullName evidence="2">Uncharacterized protein</fullName>
    </submittedName>
</protein>
<feature type="region of interest" description="Disordered" evidence="1">
    <location>
        <begin position="107"/>
        <end position="216"/>
    </location>
</feature>
<dbReference type="Proteomes" id="UP000326924">
    <property type="component" value="Unassembled WGS sequence"/>
</dbReference>
<keyword evidence="3" id="KW-1185">Reference proteome</keyword>
<reference evidence="2 3" key="1">
    <citation type="submission" date="2019-09" db="EMBL/GenBank/DDBJ databases">
        <title>Draft genome of the ectomycorrhizal ascomycete Sphaerosporella brunnea.</title>
        <authorList>
            <consortium name="DOE Joint Genome Institute"/>
            <person name="Benucci G.M."/>
            <person name="Marozzi G."/>
            <person name="Antonielli L."/>
            <person name="Sanchez S."/>
            <person name="Marco P."/>
            <person name="Wang X."/>
            <person name="Falini L.B."/>
            <person name="Barry K."/>
            <person name="Haridas S."/>
            <person name="Lipzen A."/>
            <person name="Labutti K."/>
            <person name="Grigoriev I.V."/>
            <person name="Murat C."/>
            <person name="Martin F."/>
            <person name="Albertini E."/>
            <person name="Donnini D."/>
            <person name="Bonito G."/>
        </authorList>
    </citation>
    <scope>NUCLEOTIDE SEQUENCE [LARGE SCALE GENOMIC DNA]</scope>
    <source>
        <strain evidence="2 3">Sb_GMNB300</strain>
    </source>
</reference>
<feature type="compositionally biased region" description="Basic and acidic residues" evidence="1">
    <location>
        <begin position="169"/>
        <end position="216"/>
    </location>
</feature>
<feature type="compositionally biased region" description="Basic and acidic residues" evidence="1">
    <location>
        <begin position="107"/>
        <end position="134"/>
    </location>
</feature>
<evidence type="ECO:0000256" key="1">
    <source>
        <dbReference type="SAM" id="MobiDB-lite"/>
    </source>
</evidence>
<feature type="compositionally biased region" description="Basic and acidic residues" evidence="1">
    <location>
        <begin position="145"/>
        <end position="163"/>
    </location>
</feature>
<organism evidence="2 3">
    <name type="scientific">Sphaerosporella brunnea</name>
    <dbReference type="NCBI Taxonomy" id="1250544"/>
    <lineage>
        <taxon>Eukaryota</taxon>
        <taxon>Fungi</taxon>
        <taxon>Dikarya</taxon>
        <taxon>Ascomycota</taxon>
        <taxon>Pezizomycotina</taxon>
        <taxon>Pezizomycetes</taxon>
        <taxon>Pezizales</taxon>
        <taxon>Pyronemataceae</taxon>
        <taxon>Sphaerosporella</taxon>
    </lineage>
</organism>
<sequence>MEARNGLLPLHPIQPFNVLVKLTRLTPLLFPLNLFNCADLQLCGSRPSSSRSIRANNRMLASEAQLRVRVLKLAPFQLASPRLSLPLPRGFYPSSATLTPLTAQKVVEETKNTVGEGKEKEEAENKKGKQEPKEKKLKQKHKTESKKEKSKKTEESVSEEGKKTAVAKETVDEKKKMKKEERNHDGDRTMGEAKEGARELVDEEGQKSEKRARRET</sequence>
<accession>A0A5J5EKL8</accession>
<evidence type="ECO:0000313" key="2">
    <source>
        <dbReference type="EMBL" id="KAA8895258.1"/>
    </source>
</evidence>
<gene>
    <name evidence="2" type="ORF">FN846DRAFT_997336</name>
</gene>
<dbReference type="AlphaFoldDB" id="A0A5J5EKL8"/>
<feature type="compositionally biased region" description="Basic residues" evidence="1">
    <location>
        <begin position="135"/>
        <end position="144"/>
    </location>
</feature>
<dbReference type="EMBL" id="VXIS01000277">
    <property type="protein sequence ID" value="KAA8895258.1"/>
    <property type="molecule type" value="Genomic_DNA"/>
</dbReference>
<evidence type="ECO:0000313" key="3">
    <source>
        <dbReference type="Proteomes" id="UP000326924"/>
    </source>
</evidence>
<dbReference type="InParanoid" id="A0A5J5EKL8"/>
<comment type="caution">
    <text evidence="2">The sequence shown here is derived from an EMBL/GenBank/DDBJ whole genome shotgun (WGS) entry which is preliminary data.</text>
</comment>
<proteinExistence type="predicted"/>
<name>A0A5J5EKL8_9PEZI</name>